<protein>
    <submittedName>
        <fullName evidence="3">Polyprotein</fullName>
    </submittedName>
</protein>
<comment type="caution">
    <text evidence="3">The sequence shown here is derived from an EMBL/GenBank/DDBJ whole genome shotgun (WGS) entry which is preliminary data.</text>
</comment>
<proteinExistence type="predicted"/>
<dbReference type="Proteomes" id="UP001289374">
    <property type="component" value="Unassembled WGS sequence"/>
</dbReference>
<evidence type="ECO:0000256" key="2">
    <source>
        <dbReference type="SAM" id="MobiDB-lite"/>
    </source>
</evidence>
<reference evidence="3" key="2">
    <citation type="journal article" date="2024" name="Plant">
        <title>Genomic evolution and insights into agronomic trait innovations of Sesamum species.</title>
        <authorList>
            <person name="Miao H."/>
            <person name="Wang L."/>
            <person name="Qu L."/>
            <person name="Liu H."/>
            <person name="Sun Y."/>
            <person name="Le M."/>
            <person name="Wang Q."/>
            <person name="Wei S."/>
            <person name="Zheng Y."/>
            <person name="Lin W."/>
            <person name="Duan Y."/>
            <person name="Cao H."/>
            <person name="Xiong S."/>
            <person name="Wang X."/>
            <person name="Wei L."/>
            <person name="Li C."/>
            <person name="Ma Q."/>
            <person name="Ju M."/>
            <person name="Zhao R."/>
            <person name="Li G."/>
            <person name="Mu C."/>
            <person name="Tian Q."/>
            <person name="Mei H."/>
            <person name="Zhang T."/>
            <person name="Gao T."/>
            <person name="Zhang H."/>
        </authorList>
    </citation>
    <scope>NUCLEOTIDE SEQUENCE</scope>
    <source>
        <strain evidence="3">K16</strain>
    </source>
</reference>
<reference evidence="3" key="1">
    <citation type="submission" date="2020-06" db="EMBL/GenBank/DDBJ databases">
        <authorList>
            <person name="Li T."/>
            <person name="Hu X."/>
            <person name="Zhang T."/>
            <person name="Song X."/>
            <person name="Zhang H."/>
            <person name="Dai N."/>
            <person name="Sheng W."/>
            <person name="Hou X."/>
            <person name="Wei L."/>
        </authorList>
    </citation>
    <scope>NUCLEOTIDE SEQUENCE</scope>
    <source>
        <strain evidence="3">K16</strain>
        <tissue evidence="3">Leaf</tissue>
    </source>
</reference>
<feature type="compositionally biased region" description="Basic and acidic residues" evidence="2">
    <location>
        <begin position="340"/>
        <end position="349"/>
    </location>
</feature>
<dbReference type="AlphaFoldDB" id="A0AAE1TA05"/>
<dbReference type="PANTHER" id="PTHR48435:SF1">
    <property type="entry name" value="POLYPROTEIN"/>
    <property type="match status" value="1"/>
</dbReference>
<evidence type="ECO:0000313" key="4">
    <source>
        <dbReference type="Proteomes" id="UP001289374"/>
    </source>
</evidence>
<feature type="region of interest" description="Disordered" evidence="2">
    <location>
        <begin position="322"/>
        <end position="351"/>
    </location>
</feature>
<evidence type="ECO:0000256" key="1">
    <source>
        <dbReference type="SAM" id="Coils"/>
    </source>
</evidence>
<gene>
    <name evidence="3" type="ORF">Sango_3082000</name>
</gene>
<feature type="coiled-coil region" evidence="1">
    <location>
        <begin position="391"/>
        <end position="445"/>
    </location>
</feature>
<dbReference type="InterPro" id="IPR028919">
    <property type="entry name" value="Viral_movement"/>
</dbReference>
<dbReference type="Pfam" id="PF01107">
    <property type="entry name" value="MP"/>
    <property type="match status" value="1"/>
</dbReference>
<feature type="compositionally biased region" description="Acidic residues" evidence="2">
    <location>
        <begin position="322"/>
        <end position="339"/>
    </location>
</feature>
<feature type="compositionally biased region" description="Basic and acidic residues" evidence="2">
    <location>
        <begin position="534"/>
        <end position="544"/>
    </location>
</feature>
<feature type="region of interest" description="Disordered" evidence="2">
    <location>
        <begin position="519"/>
        <end position="549"/>
    </location>
</feature>
<keyword evidence="4" id="KW-1185">Reference proteome</keyword>
<accession>A0AAE1TA05</accession>
<dbReference type="PANTHER" id="PTHR48435">
    <property type="entry name" value="POLYPROTEIN"/>
    <property type="match status" value="1"/>
</dbReference>
<name>A0AAE1TA05_9LAMI</name>
<dbReference type="EMBL" id="JACGWL010000260">
    <property type="protein sequence ID" value="KAK4384200.1"/>
    <property type="molecule type" value="Genomic_DNA"/>
</dbReference>
<keyword evidence="1" id="KW-0175">Coiled coil</keyword>
<feature type="region of interest" description="Disordered" evidence="2">
    <location>
        <begin position="469"/>
        <end position="503"/>
    </location>
</feature>
<dbReference type="InterPro" id="IPR053098">
    <property type="entry name" value="Petuviruses_polyprotein"/>
</dbReference>
<evidence type="ECO:0000313" key="3">
    <source>
        <dbReference type="EMBL" id="KAK4384200.1"/>
    </source>
</evidence>
<organism evidence="3 4">
    <name type="scientific">Sesamum angolense</name>
    <dbReference type="NCBI Taxonomy" id="2727404"/>
    <lineage>
        <taxon>Eukaryota</taxon>
        <taxon>Viridiplantae</taxon>
        <taxon>Streptophyta</taxon>
        <taxon>Embryophyta</taxon>
        <taxon>Tracheophyta</taxon>
        <taxon>Spermatophyta</taxon>
        <taxon>Magnoliopsida</taxon>
        <taxon>eudicotyledons</taxon>
        <taxon>Gunneridae</taxon>
        <taxon>Pentapetalae</taxon>
        <taxon>asterids</taxon>
        <taxon>lamiids</taxon>
        <taxon>Lamiales</taxon>
        <taxon>Pedaliaceae</taxon>
        <taxon>Sesamum</taxon>
    </lineage>
</organism>
<sequence>MLKLRPLLQRGVIYKVVTTLPLAFGRTLGTNELLQKTVPPVISPYNLYRRRGPLPQGIRALIASKKRMNQKEQVHSSKMDHCSLPASTKEQLVLSYHGRKGLPVTARIALLDTRFLEYEHAVIGTVLTTLNAGSIVVTFFPNFAVSLSDPHVASAFKVQVQTTGSQPSFSLGYGNPTSSVGTKIPTIIQIPRQIQRKDLEKLVPTEWISNYKSLQQQHETVKATDFWFKRLPDGRVKTIFKTQPDGETSNPEFQLMITPIPVPKKIITPIASFGADGHRMYTDRINGHFIWDVNPSMCDPECSCEEDDDDSDDEDDVWSYYESDEDDDLSSCNESDDGHDEPNPDERQSFQKTTVVPNARAQNRSLTNLDPKMDRVLSRVQTTGSKVEGMENQLQKIYDNLFQKIQQLDRDLRFLIDQRDFGVEFNQKEAEIRRLKKELAQMEQDRYKRISTTPPPDYSKYFFMASDIPTDLPKAPPKHPRKKYTPEEKQKAPQTSTPPASQQYASDTLMITKSKPEVCPEIPEPFVTPSTDSYETHSEPEPPKITEPIYPYEKKDEDTECASVEDSDIIWEGSKDSKANLVDITSILMADAKSSANLKNRLPKILKERNQTQIRRLLNLQSSSLISQTPNQWLVHGSLLMMSRLSKEEKGSTPFQHGLISNLQGKVQLSLKYIKNLLLDLQVLYETGFKAWETTDRCNSPKLLILL</sequence>
<feature type="compositionally biased region" description="Polar residues" evidence="2">
    <location>
        <begin position="492"/>
        <end position="503"/>
    </location>
</feature>